<dbReference type="STRING" id="1908236.BEN48_08990"/>
<keyword evidence="3 5" id="KW-0378">Hydrolase</keyword>
<dbReference type="GO" id="GO:0005615">
    <property type="term" value="C:extracellular space"/>
    <property type="evidence" value="ECO:0007669"/>
    <property type="project" value="TreeGrafter"/>
</dbReference>
<feature type="active site" description="Charge relay system" evidence="5">
    <location>
        <position position="175"/>
    </location>
</feature>
<evidence type="ECO:0000256" key="6">
    <source>
        <dbReference type="RuleBase" id="RU003355"/>
    </source>
</evidence>
<dbReference type="RefSeq" id="WP_070732193.1">
    <property type="nucleotide sequence ID" value="NZ_MDZC01000015.1"/>
</dbReference>
<evidence type="ECO:0000256" key="7">
    <source>
        <dbReference type="SAM" id="SignalP"/>
    </source>
</evidence>
<gene>
    <name evidence="10" type="ORF">BEN48_08990</name>
</gene>
<evidence type="ECO:0000313" key="10">
    <source>
        <dbReference type="EMBL" id="OGX88517.1"/>
    </source>
</evidence>
<dbReference type="InterPro" id="IPR015500">
    <property type="entry name" value="Peptidase_S8_subtilisin-rel"/>
</dbReference>
<dbReference type="Pfam" id="PF00082">
    <property type="entry name" value="Peptidase_S8"/>
    <property type="match status" value="1"/>
</dbReference>
<dbReference type="Gene3D" id="3.30.70.80">
    <property type="entry name" value="Peptidase S8 propeptide/proteinase inhibitor I9"/>
    <property type="match status" value="1"/>
</dbReference>
<sequence>MKKKQHNVRLALLLSASALVASTTFTACSTDSVQPGAPEVSLSNDAKGIDDAIPGQYIVVLKDGAVDLGQSESYTEKVRKVKAVGQGILRARGASAEALGFAYGHALKGFSAALTAAQANELRADSRVAYVEQDRIISLGKPAGGGSTQPDQTTPYGIARVGTTDGTGRTAWVIDTGIDLDHPDLNVDVARSKSFLTSGANYASPNDGNGHGTHVAGTIAAKNNTIGVVGVAANAFVVAVRVLDSRGSGSNSGVIAGVDYVGGNGKAGDVANMSLGGGVSKALDDAVFNASFGGVLFALAAGNDGGDSNLHSPARVNGPNIYTISAMNSTDTWASFSNFGNPPVDYCMPGVGTLSTWLNGGYNTISGTSMATPHMAGVLLMRGKSFTISGAVENDPDGNADPIAHL</sequence>
<feature type="domain" description="Inhibitor I9" evidence="9">
    <location>
        <begin position="56"/>
        <end position="139"/>
    </location>
</feature>
<protein>
    <submittedName>
        <fullName evidence="10">Peptidase S8</fullName>
    </submittedName>
</protein>
<dbReference type="OrthoDB" id="9798386at2"/>
<dbReference type="InterPro" id="IPR023828">
    <property type="entry name" value="Peptidase_S8_Ser-AS"/>
</dbReference>
<evidence type="ECO:0000256" key="1">
    <source>
        <dbReference type="ARBA" id="ARBA00011073"/>
    </source>
</evidence>
<dbReference type="PANTHER" id="PTHR43806:SF11">
    <property type="entry name" value="CEREVISIN-RELATED"/>
    <property type="match status" value="1"/>
</dbReference>
<comment type="caution">
    <text evidence="10">The sequence shown here is derived from an EMBL/GenBank/DDBJ whole genome shotgun (WGS) entry which is preliminary data.</text>
</comment>
<name>A0A1G1TCA6_9BACT</name>
<feature type="active site" description="Charge relay system" evidence="5">
    <location>
        <position position="211"/>
    </location>
</feature>
<evidence type="ECO:0000256" key="5">
    <source>
        <dbReference type="PROSITE-ProRule" id="PRU01240"/>
    </source>
</evidence>
<dbReference type="InterPro" id="IPR022398">
    <property type="entry name" value="Peptidase_S8_His-AS"/>
</dbReference>
<comment type="similarity">
    <text evidence="1 5 6">Belongs to the peptidase S8 family.</text>
</comment>
<evidence type="ECO:0000259" key="8">
    <source>
        <dbReference type="Pfam" id="PF00082"/>
    </source>
</evidence>
<evidence type="ECO:0000256" key="2">
    <source>
        <dbReference type="ARBA" id="ARBA00022670"/>
    </source>
</evidence>
<dbReference type="Pfam" id="PF05922">
    <property type="entry name" value="Inhibitor_I9"/>
    <property type="match status" value="1"/>
</dbReference>
<dbReference type="InterPro" id="IPR050131">
    <property type="entry name" value="Peptidase_S8_subtilisin-like"/>
</dbReference>
<proteinExistence type="inferred from homology"/>
<reference evidence="10 11" key="1">
    <citation type="submission" date="2016-08" db="EMBL/GenBank/DDBJ databases">
        <title>Hymenobacter coccineus sp. nov., Hymenobacter lapidarius sp. nov. and Hymenobacter glacialis sp. nov., isolated from Antarctic soil.</title>
        <authorList>
            <person name="Sedlacek I."/>
            <person name="Kralova S."/>
            <person name="Kyrova K."/>
            <person name="Maslanova I."/>
            <person name="Stankova E."/>
            <person name="Vrbovska V."/>
            <person name="Nemec M."/>
            <person name="Bartak M."/>
            <person name="Svec P."/>
            <person name="Busse H.-J."/>
            <person name="Pantucek R."/>
        </authorList>
    </citation>
    <scope>NUCLEOTIDE SEQUENCE [LARGE SCALE GENOMIC DNA]</scope>
    <source>
        <strain evidence="10 11">CCM 8648</strain>
    </source>
</reference>
<dbReference type="AlphaFoldDB" id="A0A1G1TCA6"/>
<dbReference type="GO" id="GO:0006508">
    <property type="term" value="P:proteolysis"/>
    <property type="evidence" value="ECO:0007669"/>
    <property type="project" value="UniProtKB-KW"/>
</dbReference>
<dbReference type="Gene3D" id="3.40.50.200">
    <property type="entry name" value="Peptidase S8/S53 domain"/>
    <property type="match status" value="1"/>
</dbReference>
<evidence type="ECO:0000259" key="9">
    <source>
        <dbReference type="Pfam" id="PF05922"/>
    </source>
</evidence>
<keyword evidence="11" id="KW-1185">Reference proteome</keyword>
<evidence type="ECO:0000256" key="3">
    <source>
        <dbReference type="ARBA" id="ARBA00022801"/>
    </source>
</evidence>
<dbReference type="PROSITE" id="PS00138">
    <property type="entry name" value="SUBTILASE_SER"/>
    <property type="match status" value="1"/>
</dbReference>
<feature type="active site" description="Charge relay system" evidence="5">
    <location>
        <position position="369"/>
    </location>
</feature>
<dbReference type="InterPro" id="IPR010259">
    <property type="entry name" value="S8pro/Inhibitor_I9"/>
</dbReference>
<dbReference type="PROSITE" id="PS00136">
    <property type="entry name" value="SUBTILASE_ASP"/>
    <property type="match status" value="1"/>
</dbReference>
<keyword evidence="2 5" id="KW-0645">Protease</keyword>
<dbReference type="PROSITE" id="PS51257">
    <property type="entry name" value="PROKAR_LIPOPROTEIN"/>
    <property type="match status" value="1"/>
</dbReference>
<dbReference type="InterPro" id="IPR036852">
    <property type="entry name" value="Peptidase_S8/S53_dom_sf"/>
</dbReference>
<feature type="chain" id="PRO_5009579229" evidence="7">
    <location>
        <begin position="28"/>
        <end position="406"/>
    </location>
</feature>
<organism evidence="10 11">
    <name type="scientific">Hymenobacter glacialis</name>
    <dbReference type="NCBI Taxonomy" id="1908236"/>
    <lineage>
        <taxon>Bacteria</taxon>
        <taxon>Pseudomonadati</taxon>
        <taxon>Bacteroidota</taxon>
        <taxon>Cytophagia</taxon>
        <taxon>Cytophagales</taxon>
        <taxon>Hymenobacteraceae</taxon>
        <taxon>Hymenobacter</taxon>
    </lineage>
</organism>
<dbReference type="SUPFAM" id="SSF54897">
    <property type="entry name" value="Protease propeptides/inhibitors"/>
    <property type="match status" value="1"/>
</dbReference>
<dbReference type="EMBL" id="MDZC01000015">
    <property type="protein sequence ID" value="OGX88517.1"/>
    <property type="molecule type" value="Genomic_DNA"/>
</dbReference>
<dbReference type="PROSITE" id="PS51892">
    <property type="entry name" value="SUBTILASE"/>
    <property type="match status" value="1"/>
</dbReference>
<dbReference type="PROSITE" id="PS00137">
    <property type="entry name" value="SUBTILASE_HIS"/>
    <property type="match status" value="1"/>
</dbReference>
<feature type="domain" description="Peptidase S8/S53" evidence="8">
    <location>
        <begin position="173"/>
        <end position="379"/>
    </location>
</feature>
<dbReference type="Proteomes" id="UP000177791">
    <property type="component" value="Unassembled WGS sequence"/>
</dbReference>
<dbReference type="SUPFAM" id="SSF52743">
    <property type="entry name" value="Subtilisin-like"/>
    <property type="match status" value="1"/>
</dbReference>
<feature type="signal peptide" evidence="7">
    <location>
        <begin position="1"/>
        <end position="27"/>
    </location>
</feature>
<dbReference type="InterPro" id="IPR023827">
    <property type="entry name" value="Peptidase_S8_Asp-AS"/>
</dbReference>
<dbReference type="PRINTS" id="PR00723">
    <property type="entry name" value="SUBTILISIN"/>
</dbReference>
<dbReference type="PANTHER" id="PTHR43806">
    <property type="entry name" value="PEPTIDASE S8"/>
    <property type="match status" value="1"/>
</dbReference>
<accession>A0A1G1TCA6</accession>
<evidence type="ECO:0000256" key="4">
    <source>
        <dbReference type="ARBA" id="ARBA00022825"/>
    </source>
</evidence>
<dbReference type="InterPro" id="IPR037045">
    <property type="entry name" value="S8pro/Inhibitor_I9_sf"/>
</dbReference>
<dbReference type="InterPro" id="IPR000209">
    <property type="entry name" value="Peptidase_S8/S53_dom"/>
</dbReference>
<evidence type="ECO:0000313" key="11">
    <source>
        <dbReference type="Proteomes" id="UP000177791"/>
    </source>
</evidence>
<dbReference type="GO" id="GO:0004252">
    <property type="term" value="F:serine-type endopeptidase activity"/>
    <property type="evidence" value="ECO:0007669"/>
    <property type="project" value="UniProtKB-UniRule"/>
</dbReference>
<keyword evidence="4 5" id="KW-0720">Serine protease</keyword>
<keyword evidence="7" id="KW-0732">Signal</keyword>